<dbReference type="GO" id="GO:0003676">
    <property type="term" value="F:nucleic acid binding"/>
    <property type="evidence" value="ECO:0007669"/>
    <property type="project" value="InterPro"/>
</dbReference>
<dbReference type="PANTHER" id="PTHR46564">
    <property type="entry name" value="TRANSPOSASE"/>
    <property type="match status" value="1"/>
</dbReference>
<reference evidence="4" key="1">
    <citation type="submission" date="2019-03" db="EMBL/GenBank/DDBJ databases">
        <title>Single cell metagenomics reveals metabolic interactions within the superorganism composed of flagellate Streblomastix strix and complex community of Bacteroidetes bacteria on its surface.</title>
        <authorList>
            <person name="Treitli S.C."/>
            <person name="Kolisko M."/>
            <person name="Husnik F."/>
            <person name="Keeling P."/>
            <person name="Hampl V."/>
        </authorList>
    </citation>
    <scope>NUCLEOTIDE SEQUENCE</scope>
    <source>
        <strain evidence="4">STM</strain>
    </source>
</reference>
<dbReference type="NCBIfam" id="NF033545">
    <property type="entry name" value="transpos_IS630"/>
    <property type="match status" value="1"/>
</dbReference>
<name>A0A5J4RT53_9ZZZZ</name>
<gene>
    <name evidence="4" type="ORF">EZS27_015638</name>
    <name evidence="3" type="ORF">EZS27_016042</name>
    <name evidence="2" type="ORF">EZS27_026427</name>
</gene>
<comment type="caution">
    <text evidence="4">The sequence shown here is derived from an EMBL/GenBank/DDBJ whole genome shotgun (WGS) entry which is preliminary data.</text>
</comment>
<dbReference type="EMBL" id="SNRY01002622">
    <property type="protein sequence ID" value="KAA6324221.1"/>
    <property type="molecule type" value="Genomic_DNA"/>
</dbReference>
<dbReference type="AlphaFoldDB" id="A0A5J4RT53"/>
<dbReference type="SUPFAM" id="SSF53098">
    <property type="entry name" value="Ribonuclease H-like"/>
    <property type="match status" value="1"/>
</dbReference>
<accession>A0A5J4RT53</accession>
<feature type="domain" description="Tc1-like transposase DDE" evidence="1">
    <location>
        <begin position="196"/>
        <end position="327"/>
    </location>
</feature>
<organism evidence="4">
    <name type="scientific">termite gut metagenome</name>
    <dbReference type="NCBI Taxonomy" id="433724"/>
    <lineage>
        <taxon>unclassified sequences</taxon>
        <taxon>metagenomes</taxon>
        <taxon>organismal metagenomes</taxon>
    </lineage>
</organism>
<protein>
    <recommendedName>
        <fullName evidence="1">Tc1-like transposase DDE domain-containing protein</fullName>
    </recommendedName>
</protein>
<dbReference type="Gene3D" id="3.30.420.10">
    <property type="entry name" value="Ribonuclease H-like superfamily/Ribonuclease H"/>
    <property type="match status" value="1"/>
</dbReference>
<evidence type="ECO:0000313" key="4">
    <source>
        <dbReference type="EMBL" id="KAA6336193.1"/>
    </source>
</evidence>
<dbReference type="PANTHER" id="PTHR46564:SF1">
    <property type="entry name" value="TRANSPOSASE"/>
    <property type="match status" value="1"/>
</dbReference>
<evidence type="ECO:0000259" key="1">
    <source>
        <dbReference type="Pfam" id="PF13358"/>
    </source>
</evidence>
<dbReference type="InterPro" id="IPR038717">
    <property type="entry name" value="Tc1-like_DDE_dom"/>
</dbReference>
<evidence type="ECO:0000313" key="2">
    <source>
        <dbReference type="EMBL" id="KAA6324221.1"/>
    </source>
</evidence>
<dbReference type="Pfam" id="PF13358">
    <property type="entry name" value="DDE_3"/>
    <property type="match status" value="1"/>
</dbReference>
<sequence>MFIISLYKIFRLSFPSFIVDTIINGKDKEIGTHGLPTRTTQALLPHRNKPLFAHALPCGSSQGRWSFFGKSRGADGYEFSVRECLGDPLPFGRHYRFANSCGPWSEAYYGLLGRGSRACSHRTGQAECEQSQGCLAGGYGQRGERSDLQAFFIGIGARYKRIRKRPRGVPSPQLYEYKFEKLQELEQQKSEGRISLYYADESHVCTEGYVPYGWQLPGEEVCIPSQRTARLNIFGMIDRQNHYEGFTTTESITADKVVSFLDAFSFRVSKDTFVVLDNATVHRNHKIRELRPLWEKRGLFLFYLPPYSPHLNIAETLWRILKGKWIRPLDYVSTDTLFYTTNRALAAVGKRLLINYSHGVA</sequence>
<dbReference type="EMBL" id="SNRY01000861">
    <property type="protein sequence ID" value="KAA6335758.1"/>
    <property type="molecule type" value="Genomic_DNA"/>
</dbReference>
<dbReference type="InterPro" id="IPR047655">
    <property type="entry name" value="Transpos_IS630-like"/>
</dbReference>
<dbReference type="InterPro" id="IPR012337">
    <property type="entry name" value="RNaseH-like_sf"/>
</dbReference>
<dbReference type="InterPro" id="IPR036397">
    <property type="entry name" value="RNaseH_sf"/>
</dbReference>
<dbReference type="EMBL" id="SNRY01000818">
    <property type="protein sequence ID" value="KAA6336193.1"/>
    <property type="molecule type" value="Genomic_DNA"/>
</dbReference>
<evidence type="ECO:0000313" key="3">
    <source>
        <dbReference type="EMBL" id="KAA6335758.1"/>
    </source>
</evidence>
<proteinExistence type="predicted"/>